<evidence type="ECO:0000313" key="1">
    <source>
        <dbReference type="EMBL" id="EJW90832.1"/>
    </source>
</evidence>
<gene>
    <name evidence="1" type="ORF">EVA_21060</name>
</gene>
<proteinExistence type="predicted"/>
<reference evidence="1" key="1">
    <citation type="journal article" date="2012" name="PLoS ONE">
        <title>Gene sets for utilization of primary and secondary nutrition supplies in the distal gut of endangered iberian lynx.</title>
        <authorList>
            <person name="Alcaide M."/>
            <person name="Messina E."/>
            <person name="Richter M."/>
            <person name="Bargiela R."/>
            <person name="Peplies J."/>
            <person name="Huws S.A."/>
            <person name="Newbold C.J."/>
            <person name="Golyshin P.N."/>
            <person name="Simon M.A."/>
            <person name="Lopez G."/>
            <person name="Yakimov M.M."/>
            <person name="Ferrer M."/>
        </authorList>
    </citation>
    <scope>NUCLEOTIDE SEQUENCE</scope>
</reference>
<organism evidence="1">
    <name type="scientific">gut metagenome</name>
    <dbReference type="NCBI Taxonomy" id="749906"/>
    <lineage>
        <taxon>unclassified sequences</taxon>
        <taxon>metagenomes</taxon>
        <taxon>organismal metagenomes</taxon>
    </lineage>
</organism>
<sequence length="45" mass="4450">PESMPSVVIVGIISDPVGAVKSPGPLSCATGVGSRVQKSTIQKGD</sequence>
<accession>J9FMI9</accession>
<feature type="non-terminal residue" evidence="1">
    <location>
        <position position="1"/>
    </location>
</feature>
<name>J9FMI9_9ZZZZ</name>
<protein>
    <submittedName>
        <fullName evidence="1">Uncharacterized protein</fullName>
    </submittedName>
</protein>
<dbReference type="EMBL" id="AMCI01008577">
    <property type="protein sequence ID" value="EJW90832.1"/>
    <property type="molecule type" value="Genomic_DNA"/>
</dbReference>
<comment type="caution">
    <text evidence="1">The sequence shown here is derived from an EMBL/GenBank/DDBJ whole genome shotgun (WGS) entry which is preliminary data.</text>
</comment>
<dbReference type="AlphaFoldDB" id="J9FMI9"/>